<evidence type="ECO:0000256" key="2">
    <source>
        <dbReference type="ARBA" id="ARBA00022630"/>
    </source>
</evidence>
<dbReference type="GO" id="GO:0003995">
    <property type="term" value="F:acyl-CoA dehydrogenase activity"/>
    <property type="evidence" value="ECO:0007669"/>
    <property type="project" value="TreeGrafter"/>
</dbReference>
<dbReference type="SUPFAM" id="SSF56645">
    <property type="entry name" value="Acyl-CoA dehydrogenase NM domain-like"/>
    <property type="match status" value="1"/>
</dbReference>
<dbReference type="Proteomes" id="UP000050867">
    <property type="component" value="Unassembled WGS sequence"/>
</dbReference>
<reference evidence="5" key="1">
    <citation type="journal article" date="2007" name="Antimicrob. Agents Chemother.">
        <title>Cloning and characterization of the pyrrolomycin biosynthetic gene clusters from Actinosporangium vitaminophilum ATCC 31673 and Streptomyces sp. strain UC 11065.</title>
        <authorList>
            <person name="Zhang X."/>
            <person name="Parry R.J."/>
        </authorList>
    </citation>
    <scope>NUCLEOTIDE SEQUENCE</scope>
    <source>
        <strain evidence="5">ATCC 31673</strain>
    </source>
</reference>
<keyword evidence="3" id="KW-0274">FAD</keyword>
<dbReference type="InterPro" id="IPR009075">
    <property type="entry name" value="AcylCo_DH/oxidase_C"/>
</dbReference>
<dbReference type="Gene3D" id="2.40.110.10">
    <property type="entry name" value="Butyryl-CoA Dehydrogenase, subunit A, domain 2"/>
    <property type="match status" value="1"/>
</dbReference>
<gene>
    <name evidence="5" type="primary">pyr31</name>
    <name evidence="6" type="ORF">AQ490_20055</name>
</gene>
<dbReference type="PANTHER" id="PTHR43884:SF12">
    <property type="entry name" value="ISOVALERYL-COA DEHYDROGENASE, MITOCHONDRIAL-RELATED"/>
    <property type="match status" value="1"/>
</dbReference>
<dbReference type="AlphaFoldDB" id="A3R4S2"/>
<dbReference type="EMBL" id="EF140901">
    <property type="protein sequence ID" value="ABO15867.1"/>
    <property type="molecule type" value="Genomic_DNA"/>
</dbReference>
<dbReference type="InterPro" id="IPR036250">
    <property type="entry name" value="AcylCo_DH-like_C"/>
</dbReference>
<dbReference type="Pfam" id="PF00441">
    <property type="entry name" value="Acyl-CoA_dh_1"/>
    <property type="match status" value="1"/>
</dbReference>
<dbReference type="eggNOG" id="COG1960">
    <property type="taxonomic scope" value="Bacteria"/>
</dbReference>
<evidence type="ECO:0000313" key="5">
    <source>
        <dbReference type="EMBL" id="ABO15867.1"/>
    </source>
</evidence>
<dbReference type="InterPro" id="IPR009100">
    <property type="entry name" value="AcylCoA_DH/oxidase_NM_dom_sf"/>
</dbReference>
<keyword evidence="7" id="KW-1185">Reference proteome</keyword>
<keyword evidence="2" id="KW-0285">Flavoprotein</keyword>
<dbReference type="InterPro" id="IPR046373">
    <property type="entry name" value="Acyl-CoA_Oxase/DH_mid-dom_sf"/>
</dbReference>
<evidence type="ECO:0000259" key="4">
    <source>
        <dbReference type="Pfam" id="PF00441"/>
    </source>
</evidence>
<proteinExistence type="inferred from homology"/>
<dbReference type="Gene3D" id="1.20.140.10">
    <property type="entry name" value="Butyryl-CoA Dehydrogenase, subunit A, domain 3"/>
    <property type="match status" value="1"/>
</dbReference>
<dbReference type="STRING" id="76728.AQ490_20055"/>
<dbReference type="PANTHER" id="PTHR43884">
    <property type="entry name" value="ACYL-COA DEHYDROGENASE"/>
    <property type="match status" value="1"/>
</dbReference>
<evidence type="ECO:0000256" key="3">
    <source>
        <dbReference type="ARBA" id="ARBA00022827"/>
    </source>
</evidence>
<feature type="domain" description="Acyl-CoA dehydrogenase/oxidase C-terminal" evidence="4">
    <location>
        <begin position="253"/>
        <end position="402"/>
    </location>
</feature>
<protein>
    <submittedName>
        <fullName evidence="5">Acyl-CoA dehydrogenase</fullName>
    </submittedName>
</protein>
<dbReference type="RefSeq" id="WP_018382900.1">
    <property type="nucleotide sequence ID" value="NZ_LLZU01000011.1"/>
</dbReference>
<reference evidence="6 7" key="2">
    <citation type="submission" date="2015-10" db="EMBL/GenBank/DDBJ databases">
        <title>Draft genome sequence of pyrrolomycin-producing Streptomyces vitaminophilus.</title>
        <authorList>
            <person name="Graham D.E."/>
            <person name="Mahan K.M."/>
            <person name="Klingeman D.M."/>
            <person name="Hettich R.L."/>
            <person name="Parry R.J."/>
        </authorList>
    </citation>
    <scope>NUCLEOTIDE SEQUENCE [LARGE SCALE GENOMIC DNA]</scope>
    <source>
        <strain evidence="6 7">ATCC 31673</strain>
    </source>
</reference>
<sequence>MTVIGTAAAGALNAAGAPSRRAAAGERAAALESYLGDPADFTNPLGHEALLAADARGELSGEGERLLGRFHLNAEFVPRRLGGRFDGPEGLVRVLRPVFRRDASLAIGYGLSSFLAAVTSWLEGAPEQQRATADLLLRGERMAVAHPELAHGNDLARDEFRATDTGTRLVLDGTKRAINNVARARALTVYARTSPAPGRRSHSVLLLDTEEIPAARLTHLPRHPTTGARGLYFHGISFNELPVARSALVGEVGQGMELALRSFQISRGVMPSTAIAMIDTCLRTAVRCADERGRASGSGIDMRNAQQVLAAALADLLLCDSLCLAATRAVNLLPEQTGVYAAAAEYLVPKVLGETAYDLSIILGSSLYDQRGPYGIFAKQVRDLPVVSLGHAGSAACQATIIPQLPLLADRAWFDAEPAPAGLFDIGGSLPQLHLEALRPAAGEDALAASLVATARERPGASAGGAAAHRLAEGFLRELCSLRARISRAGAADRTPVVVAEMSALTDRYTHVLAAASCLGVWRQQQRASPGGFLAEPAWVVTALARIAGRLGGVPGLTDHAELAAPHEERLATEVVARYRDPRGYDLYGAALAG</sequence>
<dbReference type="SUPFAM" id="SSF47203">
    <property type="entry name" value="Acyl-CoA dehydrogenase C-terminal domain-like"/>
    <property type="match status" value="1"/>
</dbReference>
<organism evidence="5">
    <name type="scientific">Wenjunlia vitaminophila</name>
    <name type="common">Streptomyces vitaminophilus</name>
    <dbReference type="NCBI Taxonomy" id="76728"/>
    <lineage>
        <taxon>Bacteria</taxon>
        <taxon>Bacillati</taxon>
        <taxon>Actinomycetota</taxon>
        <taxon>Actinomycetes</taxon>
        <taxon>Kitasatosporales</taxon>
        <taxon>Streptomycetaceae</taxon>
        <taxon>Wenjunlia</taxon>
    </lineage>
</organism>
<evidence type="ECO:0000256" key="1">
    <source>
        <dbReference type="ARBA" id="ARBA00009347"/>
    </source>
</evidence>
<name>A3R4S2_WENVI</name>
<accession>A3R4S2</accession>
<dbReference type="EMBL" id="LLZU01000011">
    <property type="protein sequence ID" value="KRV49614.1"/>
    <property type="molecule type" value="Genomic_DNA"/>
</dbReference>
<comment type="similarity">
    <text evidence="1">Belongs to the acyl-CoA dehydrogenase family.</text>
</comment>
<evidence type="ECO:0000313" key="6">
    <source>
        <dbReference type="EMBL" id="KRV49614.1"/>
    </source>
</evidence>
<evidence type="ECO:0000313" key="7">
    <source>
        <dbReference type="Proteomes" id="UP000050867"/>
    </source>
</evidence>